<dbReference type="InterPro" id="IPR000551">
    <property type="entry name" value="MerR-type_HTH_dom"/>
</dbReference>
<keyword evidence="5" id="KW-0548">Nucleotidyltransferase</keyword>
<organism evidence="10">
    <name type="scientific">Streptomyces sp. NBC_01393</name>
    <dbReference type="NCBI Taxonomy" id="2903851"/>
    <lineage>
        <taxon>Bacteria</taxon>
        <taxon>Bacillati</taxon>
        <taxon>Actinomycetota</taxon>
        <taxon>Actinomycetes</taxon>
        <taxon>Kitasatosporales</taxon>
        <taxon>Streptomycetaceae</taxon>
        <taxon>Streptomyces</taxon>
    </lineage>
</organism>
<evidence type="ECO:0000259" key="9">
    <source>
        <dbReference type="PROSITE" id="PS50937"/>
    </source>
</evidence>
<accession>A0AAU3IAQ8</accession>
<dbReference type="GO" id="GO:0005737">
    <property type="term" value="C:cytoplasm"/>
    <property type="evidence" value="ECO:0007669"/>
    <property type="project" value="UniProtKB-SubCell"/>
</dbReference>
<dbReference type="Pfam" id="PF13411">
    <property type="entry name" value="MerR_1"/>
    <property type="match status" value="1"/>
</dbReference>
<dbReference type="Pfam" id="PF02767">
    <property type="entry name" value="DNA_pol3_beta_2"/>
    <property type="match status" value="1"/>
</dbReference>
<protein>
    <submittedName>
        <fullName evidence="10">MerR family transcriptional regulator</fullName>
    </submittedName>
</protein>
<keyword evidence="6" id="KW-0235">DNA replication</keyword>
<evidence type="ECO:0000256" key="8">
    <source>
        <dbReference type="ARBA" id="ARBA00023125"/>
    </source>
</evidence>
<dbReference type="GO" id="GO:0006271">
    <property type="term" value="P:DNA strand elongation involved in DNA replication"/>
    <property type="evidence" value="ECO:0007669"/>
    <property type="project" value="TreeGrafter"/>
</dbReference>
<dbReference type="GO" id="GO:0009360">
    <property type="term" value="C:DNA polymerase III complex"/>
    <property type="evidence" value="ECO:0007669"/>
    <property type="project" value="InterPro"/>
</dbReference>
<dbReference type="EMBL" id="CP109546">
    <property type="protein sequence ID" value="WTZ13718.1"/>
    <property type="molecule type" value="Genomic_DNA"/>
</dbReference>
<dbReference type="PROSITE" id="PS00552">
    <property type="entry name" value="HTH_MERR_1"/>
    <property type="match status" value="1"/>
</dbReference>
<dbReference type="CDD" id="cd00140">
    <property type="entry name" value="beta_clamp"/>
    <property type="match status" value="1"/>
</dbReference>
<dbReference type="SUPFAM" id="SSF55979">
    <property type="entry name" value="DNA clamp"/>
    <property type="match status" value="2"/>
</dbReference>
<dbReference type="Gene3D" id="3.10.150.10">
    <property type="entry name" value="DNA Polymerase III, subunit A, domain 2"/>
    <property type="match status" value="2"/>
</dbReference>
<evidence type="ECO:0000256" key="1">
    <source>
        <dbReference type="ARBA" id="ARBA00004496"/>
    </source>
</evidence>
<dbReference type="InterPro" id="IPR009061">
    <property type="entry name" value="DNA-bd_dom_put_sf"/>
</dbReference>
<evidence type="ECO:0000256" key="7">
    <source>
        <dbReference type="ARBA" id="ARBA00022932"/>
    </source>
</evidence>
<name>A0AAU3IAQ8_9ACTN</name>
<dbReference type="PROSITE" id="PS50937">
    <property type="entry name" value="HTH_MERR_2"/>
    <property type="match status" value="1"/>
</dbReference>
<evidence type="ECO:0000256" key="3">
    <source>
        <dbReference type="ARBA" id="ARBA00022490"/>
    </source>
</evidence>
<dbReference type="GO" id="GO:0008408">
    <property type="term" value="F:3'-5' exonuclease activity"/>
    <property type="evidence" value="ECO:0007669"/>
    <property type="project" value="InterPro"/>
</dbReference>
<comment type="similarity">
    <text evidence="2">Belongs to the beta sliding clamp family.</text>
</comment>
<dbReference type="GO" id="GO:0006355">
    <property type="term" value="P:regulation of DNA-templated transcription"/>
    <property type="evidence" value="ECO:0007669"/>
    <property type="project" value="InterPro"/>
</dbReference>
<dbReference type="PANTHER" id="PTHR30478">
    <property type="entry name" value="DNA POLYMERASE III SUBUNIT BETA"/>
    <property type="match status" value="1"/>
</dbReference>
<sequence length="360" mass="38848">MRSIGEMARDSGLSVSALRFYDRGGVLVPAWVDPVSGYRWYGPGQLDEARLLARLRRAAMPLADIRLVLAGWSSADTDLVRKLLETHVRRLEAGLADARDEFSTLRALLESREKPMTPPRTAVVRLSVAAPELAGALDAVRFAVGRDPELPMLAGVLFDIEGETLDVVATDRYRMAVARAVTSGHADTRVQIIVPTPLVDAMRALLGGEEPVRLAVDGDRVTLESGDGQTVGPCLDHDFPDYRRLVRAPDGHRALVDAGTFREAVETGPVVTSEASGPGGTPADLTLLKVTGDGTVTIGEDRWSDQNHVAVNREYLLAALAAAARDQLALEIGAPTAPIAIRRPDDEHTFSMLMPVRLED</sequence>
<dbReference type="PANTHER" id="PTHR30478:SF0">
    <property type="entry name" value="BETA SLIDING CLAMP"/>
    <property type="match status" value="1"/>
</dbReference>
<dbReference type="AlphaFoldDB" id="A0AAU3IAQ8"/>
<dbReference type="Gene3D" id="1.10.1660.10">
    <property type="match status" value="1"/>
</dbReference>
<dbReference type="InterPro" id="IPR046938">
    <property type="entry name" value="DNA_clamp_sf"/>
</dbReference>
<dbReference type="GO" id="GO:0003677">
    <property type="term" value="F:DNA binding"/>
    <property type="evidence" value="ECO:0007669"/>
    <property type="project" value="UniProtKB-KW"/>
</dbReference>
<keyword evidence="7" id="KW-0239">DNA-directed DNA polymerase</keyword>
<gene>
    <name evidence="10" type="ORF">OG699_40515</name>
</gene>
<keyword evidence="8" id="KW-0238">DNA-binding</keyword>
<keyword evidence="4" id="KW-0808">Transferase</keyword>
<dbReference type="GO" id="GO:0003887">
    <property type="term" value="F:DNA-directed DNA polymerase activity"/>
    <property type="evidence" value="ECO:0007669"/>
    <property type="project" value="UniProtKB-KW"/>
</dbReference>
<evidence type="ECO:0000256" key="6">
    <source>
        <dbReference type="ARBA" id="ARBA00022705"/>
    </source>
</evidence>
<dbReference type="InterPro" id="IPR001001">
    <property type="entry name" value="DNA_polIII_beta"/>
</dbReference>
<dbReference type="SUPFAM" id="SSF46955">
    <property type="entry name" value="Putative DNA-binding domain"/>
    <property type="match status" value="1"/>
</dbReference>
<feature type="domain" description="HTH merR-type" evidence="9">
    <location>
        <begin position="1"/>
        <end position="71"/>
    </location>
</feature>
<evidence type="ECO:0000256" key="4">
    <source>
        <dbReference type="ARBA" id="ARBA00022679"/>
    </source>
</evidence>
<dbReference type="SMART" id="SM00480">
    <property type="entry name" value="POL3Bc"/>
    <property type="match status" value="1"/>
</dbReference>
<comment type="subcellular location">
    <subcellularLocation>
        <location evidence="1">Cytoplasm</location>
    </subcellularLocation>
</comment>
<proteinExistence type="inferred from homology"/>
<reference evidence="10" key="1">
    <citation type="submission" date="2022-10" db="EMBL/GenBank/DDBJ databases">
        <title>The complete genomes of actinobacterial strains from the NBC collection.</title>
        <authorList>
            <person name="Joergensen T.S."/>
            <person name="Alvarez Arevalo M."/>
            <person name="Sterndorff E.B."/>
            <person name="Faurdal D."/>
            <person name="Vuksanovic O."/>
            <person name="Mourched A.-S."/>
            <person name="Charusanti P."/>
            <person name="Shaw S."/>
            <person name="Blin K."/>
            <person name="Weber T."/>
        </authorList>
    </citation>
    <scope>NUCLEOTIDE SEQUENCE</scope>
    <source>
        <strain evidence="10">NBC_01393</strain>
    </source>
</reference>
<dbReference type="InterPro" id="IPR022637">
    <property type="entry name" value="DNA_polIII_beta_cen"/>
</dbReference>
<dbReference type="SMART" id="SM00422">
    <property type="entry name" value="HTH_MERR"/>
    <property type="match status" value="1"/>
</dbReference>
<keyword evidence="3" id="KW-0963">Cytoplasm</keyword>
<evidence type="ECO:0000256" key="2">
    <source>
        <dbReference type="ARBA" id="ARBA00010752"/>
    </source>
</evidence>
<evidence type="ECO:0000313" key="10">
    <source>
        <dbReference type="EMBL" id="WTZ13718.1"/>
    </source>
</evidence>
<evidence type="ECO:0000256" key="5">
    <source>
        <dbReference type="ARBA" id="ARBA00022695"/>
    </source>
</evidence>